<dbReference type="AlphaFoldDB" id="A0A1W1HJI2"/>
<organism evidence="3 4">
    <name type="scientific">Desulfamplus magnetovallimortis</name>
    <dbReference type="NCBI Taxonomy" id="1246637"/>
    <lineage>
        <taxon>Bacteria</taxon>
        <taxon>Pseudomonadati</taxon>
        <taxon>Thermodesulfobacteriota</taxon>
        <taxon>Desulfobacteria</taxon>
        <taxon>Desulfobacterales</taxon>
        <taxon>Desulfobacteraceae</taxon>
        <taxon>Desulfamplus</taxon>
    </lineage>
</organism>
<dbReference type="RefSeq" id="WP_080802720.1">
    <property type="nucleotide sequence ID" value="NZ_LT828543.1"/>
</dbReference>
<evidence type="ECO:0008006" key="5">
    <source>
        <dbReference type="Google" id="ProtNLM"/>
    </source>
</evidence>
<proteinExistence type="inferred from homology"/>
<feature type="region of interest" description="Disordered" evidence="2">
    <location>
        <begin position="1"/>
        <end position="20"/>
    </location>
</feature>
<evidence type="ECO:0000256" key="2">
    <source>
        <dbReference type="SAM" id="MobiDB-lite"/>
    </source>
</evidence>
<dbReference type="PANTHER" id="PTHR38432">
    <property type="entry name" value="TELA-LIKE PROTEIN SAOUHSC_01408"/>
    <property type="match status" value="1"/>
</dbReference>
<reference evidence="3 4" key="1">
    <citation type="submission" date="2017-03" db="EMBL/GenBank/DDBJ databases">
        <authorList>
            <person name="Afonso C.L."/>
            <person name="Miller P.J."/>
            <person name="Scott M.A."/>
            <person name="Spackman E."/>
            <person name="Goraichik I."/>
            <person name="Dimitrov K.M."/>
            <person name="Suarez D.L."/>
            <person name="Swayne D.E."/>
        </authorList>
    </citation>
    <scope>NUCLEOTIDE SEQUENCE [LARGE SCALE GENOMIC DNA]</scope>
    <source>
        <strain evidence="3">PRJEB14757</strain>
    </source>
</reference>
<dbReference type="OrthoDB" id="9768858at2"/>
<dbReference type="STRING" id="1246637.MTBBW1_790059"/>
<dbReference type="Pfam" id="PF05816">
    <property type="entry name" value="TelA"/>
    <property type="match status" value="1"/>
</dbReference>
<evidence type="ECO:0000313" key="4">
    <source>
        <dbReference type="Proteomes" id="UP000191931"/>
    </source>
</evidence>
<dbReference type="Proteomes" id="UP000191931">
    <property type="component" value="Unassembled WGS sequence"/>
</dbReference>
<protein>
    <recommendedName>
        <fullName evidence="5">Toxic anion resistance protein</fullName>
    </recommendedName>
</protein>
<comment type="similarity">
    <text evidence="1">Belongs to the TelA family.</text>
</comment>
<keyword evidence="4" id="KW-1185">Reference proteome</keyword>
<name>A0A1W1HJI2_9BACT</name>
<dbReference type="EMBL" id="FWEV01000324">
    <property type="protein sequence ID" value="SLM32661.1"/>
    <property type="molecule type" value="Genomic_DNA"/>
</dbReference>
<gene>
    <name evidence="3" type="ORF">MTBBW1_790059</name>
</gene>
<sequence>MTSTNLSLPELTDQKNSSSMISRLQEHAPEKMALAREMASQLDFTKTQGVLAFGVKDQKNIVTFTDSVLSHIRSGDAGPAGELMSDLKGKILDLDVGSLPKSAGSSASAAVSHIPLLGGWLASKMDKARAFLRRYETLKVQIDDIVKHLESEKSKQLEHLNRLDTLYERNQEYFDSLEILIAAGEIKLQEMEQEFEIRRSGLEAMENTDPMDLQKLKDFGDTIQSLDRRLYNLKLARTSAITSGPTIRVAQEGSKSIVEMVQESILMMVPEWKKQLVIAISLFDQKKAMALVNETRSMTNELMQSTAALLGETQATIKSAQGEGFVKVETLQNMTTKLIETIDNGIKMDAENRKKRIEGIEKLAEAESRLKEALQSAQSSVL</sequence>
<accession>A0A1W1HJI2</accession>
<evidence type="ECO:0000256" key="1">
    <source>
        <dbReference type="ARBA" id="ARBA00005541"/>
    </source>
</evidence>
<dbReference type="PANTHER" id="PTHR38432:SF1">
    <property type="entry name" value="TELA-LIKE PROTEIN SAOUHSC_01408"/>
    <property type="match status" value="1"/>
</dbReference>
<dbReference type="InterPro" id="IPR008863">
    <property type="entry name" value="Toxic_anion-R_TelA"/>
</dbReference>
<evidence type="ECO:0000313" key="3">
    <source>
        <dbReference type="EMBL" id="SLM32661.1"/>
    </source>
</evidence>